<feature type="transmembrane region" description="Helical" evidence="11">
    <location>
        <begin position="341"/>
        <end position="366"/>
    </location>
</feature>
<keyword evidence="8 11" id="KW-0406">Ion transport</keyword>
<dbReference type="PANTHER" id="PTHR30341:SF0">
    <property type="entry name" value="NA(+)_H(+) ANTIPORTER NHAA"/>
    <property type="match status" value="1"/>
</dbReference>
<feature type="transmembrane region" description="Helical" evidence="11">
    <location>
        <begin position="310"/>
        <end position="329"/>
    </location>
</feature>
<dbReference type="PANTHER" id="PTHR30341">
    <property type="entry name" value="SODIUM ION/PROTON ANTIPORTER NHAA-RELATED"/>
    <property type="match status" value="1"/>
</dbReference>
<dbReference type="GO" id="GO:0015385">
    <property type="term" value="F:sodium:proton antiporter activity"/>
    <property type="evidence" value="ECO:0007669"/>
    <property type="project" value="UniProtKB-UniRule"/>
</dbReference>
<evidence type="ECO:0000256" key="1">
    <source>
        <dbReference type="ARBA" id="ARBA00004429"/>
    </source>
</evidence>
<feature type="transmembrane region" description="Helical" evidence="11">
    <location>
        <begin position="414"/>
        <end position="434"/>
    </location>
</feature>
<keyword evidence="13" id="KW-1185">Reference proteome</keyword>
<keyword evidence="4 11" id="KW-1003">Cell membrane</keyword>
<evidence type="ECO:0000256" key="8">
    <source>
        <dbReference type="ARBA" id="ARBA00023065"/>
    </source>
</evidence>
<dbReference type="NCBIfam" id="TIGR00773">
    <property type="entry name" value="NhaA"/>
    <property type="match status" value="1"/>
</dbReference>
<dbReference type="GO" id="GO:0005886">
    <property type="term" value="C:plasma membrane"/>
    <property type="evidence" value="ECO:0007669"/>
    <property type="project" value="UniProtKB-SubCell"/>
</dbReference>
<keyword evidence="6 11" id="KW-1133">Transmembrane helix</keyword>
<dbReference type="EMBL" id="FZPH01000015">
    <property type="protein sequence ID" value="SNT63680.1"/>
    <property type="molecule type" value="Genomic_DNA"/>
</dbReference>
<dbReference type="Proteomes" id="UP000198362">
    <property type="component" value="Unassembled WGS sequence"/>
</dbReference>
<evidence type="ECO:0000256" key="3">
    <source>
        <dbReference type="ARBA" id="ARBA00022449"/>
    </source>
</evidence>
<dbReference type="Gene3D" id="1.20.1530.10">
    <property type="entry name" value="Na+/H+ antiporter like domain"/>
    <property type="match status" value="1"/>
</dbReference>
<protein>
    <recommendedName>
        <fullName evidence="11">Na(+)/H(+) antiporter NhaA</fullName>
    </recommendedName>
    <alternativeName>
        <fullName evidence="11">Sodium/proton antiporter NhaA</fullName>
    </alternativeName>
</protein>
<feature type="transmembrane region" description="Helical" evidence="11">
    <location>
        <begin position="227"/>
        <end position="257"/>
    </location>
</feature>
<comment type="function">
    <text evidence="11">Na(+)/H(+) antiporter that extrudes sodium in exchange for external protons.</text>
</comment>
<sequence length="463" mass="49399">MSTASLPPRPGPRTRLSSALPLVPQPVTRFLVTEAGSGFLLLAAAIAALVWANIPGGHYEWVWETEASISVGGYGITLDIRHWINDAAMAIFFLTVGLEINREVTVGELRRGRYVLAPIFGAAGGVIVPALIFYAFNAGTSAEHGWGIPISTDTAFLLGILALFGPRCPDQLRLFFLTLAIVDDIVAILVMAIFYTDDLRMVPLIVAIGLAAILFGLRWAGVWQLRWYALFGVALWFAVYESGLHGTLAGVILGLLVPATPTDPRLLEFLRFYGRGLIERADAERARLTVSAARATVPANDRLQDVLHPFSAYVIVPVFALANAGVIINQESLSRAAQSPVTIGVLVGLVAGKVVGISLGTAFALWTKLGELPGRVRYGHLIGGSALAGIGFTIGLFITDLAYDDPVQIADAKLGVLAGSVVSAVLGSLALRYLGERLPLCMVEDDEDVPTLPTGPWTDPTRP</sequence>
<feature type="transmembrane region" description="Helical" evidence="11">
    <location>
        <begin position="172"/>
        <end position="195"/>
    </location>
</feature>
<dbReference type="RefSeq" id="WP_089254144.1">
    <property type="nucleotide sequence ID" value="NZ_FZPH01000015.1"/>
</dbReference>
<evidence type="ECO:0000256" key="2">
    <source>
        <dbReference type="ARBA" id="ARBA00022448"/>
    </source>
</evidence>
<dbReference type="Pfam" id="PF06965">
    <property type="entry name" value="Na_H_antiport_1"/>
    <property type="match status" value="1"/>
</dbReference>
<reference evidence="12 13" key="1">
    <citation type="submission" date="2017-06" db="EMBL/GenBank/DDBJ databases">
        <authorList>
            <person name="Kim H.J."/>
            <person name="Triplett B.A."/>
        </authorList>
    </citation>
    <scope>NUCLEOTIDE SEQUENCE [LARGE SCALE GENOMIC DNA]</scope>
    <source>
        <strain evidence="12 13">CGMCC 4.5593</strain>
    </source>
</reference>
<feature type="transmembrane region" description="Helical" evidence="11">
    <location>
        <begin position="201"/>
        <end position="220"/>
    </location>
</feature>
<comment type="similarity">
    <text evidence="11">Belongs to the NhaA Na(+)/H(+) (TC 2.A.33) antiporter family.</text>
</comment>
<dbReference type="GO" id="GO:0006885">
    <property type="term" value="P:regulation of pH"/>
    <property type="evidence" value="ECO:0007669"/>
    <property type="project" value="UniProtKB-UniRule"/>
</dbReference>
<dbReference type="InterPro" id="IPR004670">
    <property type="entry name" value="NhaA"/>
</dbReference>
<evidence type="ECO:0000256" key="4">
    <source>
        <dbReference type="ARBA" id="ARBA00022475"/>
    </source>
</evidence>
<feature type="transmembrane region" description="Helical" evidence="11">
    <location>
        <begin position="30"/>
        <end position="54"/>
    </location>
</feature>
<dbReference type="HAMAP" id="MF_01844">
    <property type="entry name" value="NhaA"/>
    <property type="match status" value="1"/>
</dbReference>
<evidence type="ECO:0000256" key="11">
    <source>
        <dbReference type="HAMAP-Rule" id="MF_01844"/>
    </source>
</evidence>
<dbReference type="OrthoDB" id="117402at2"/>
<evidence type="ECO:0000313" key="12">
    <source>
        <dbReference type="EMBL" id="SNT63680.1"/>
    </source>
</evidence>
<evidence type="ECO:0000256" key="9">
    <source>
        <dbReference type="ARBA" id="ARBA00023136"/>
    </source>
</evidence>
<accession>A0A239P9F1</accession>
<gene>
    <name evidence="11" type="primary">nhaA</name>
    <name evidence="12" type="ORF">SAMN05421812_115184</name>
</gene>
<proteinExistence type="inferred from homology"/>
<organism evidence="12 13">
    <name type="scientific">Asanoa hainanensis</name>
    <dbReference type="NCBI Taxonomy" id="560556"/>
    <lineage>
        <taxon>Bacteria</taxon>
        <taxon>Bacillati</taxon>
        <taxon>Actinomycetota</taxon>
        <taxon>Actinomycetes</taxon>
        <taxon>Micromonosporales</taxon>
        <taxon>Micromonosporaceae</taxon>
        <taxon>Asanoa</taxon>
    </lineage>
</organism>
<keyword evidence="10 11" id="KW-0739">Sodium transport</keyword>
<dbReference type="AlphaFoldDB" id="A0A239P9F1"/>
<keyword evidence="7 11" id="KW-0915">Sodium</keyword>
<feature type="transmembrane region" description="Helical" evidence="11">
    <location>
        <begin position="146"/>
        <end position="165"/>
    </location>
</feature>
<comment type="subcellular location">
    <subcellularLocation>
        <location evidence="1">Cell inner membrane</location>
        <topology evidence="1">Multi-pass membrane protein</topology>
    </subcellularLocation>
    <subcellularLocation>
        <location evidence="11">Cell membrane</location>
        <topology evidence="11">Multi-pass membrane protein</topology>
    </subcellularLocation>
</comment>
<comment type="catalytic activity">
    <reaction evidence="11">
        <text>Na(+)(in) + 2 H(+)(out) = Na(+)(out) + 2 H(+)(in)</text>
        <dbReference type="Rhea" id="RHEA:29251"/>
        <dbReference type="ChEBI" id="CHEBI:15378"/>
        <dbReference type="ChEBI" id="CHEBI:29101"/>
    </reaction>
</comment>
<feature type="transmembrane region" description="Helical" evidence="11">
    <location>
        <begin position="114"/>
        <end position="134"/>
    </location>
</feature>
<dbReference type="InterPro" id="IPR023171">
    <property type="entry name" value="Na/H_antiporter_dom_sf"/>
</dbReference>
<keyword evidence="2 11" id="KW-0813">Transport</keyword>
<keyword evidence="5 11" id="KW-0812">Transmembrane</keyword>
<feature type="transmembrane region" description="Helical" evidence="11">
    <location>
        <begin position="378"/>
        <end position="402"/>
    </location>
</feature>
<evidence type="ECO:0000256" key="5">
    <source>
        <dbReference type="ARBA" id="ARBA00022692"/>
    </source>
</evidence>
<evidence type="ECO:0000256" key="6">
    <source>
        <dbReference type="ARBA" id="ARBA00022989"/>
    </source>
</evidence>
<keyword evidence="3 11" id="KW-0050">Antiport</keyword>
<evidence type="ECO:0000256" key="10">
    <source>
        <dbReference type="ARBA" id="ARBA00023201"/>
    </source>
</evidence>
<evidence type="ECO:0000256" key="7">
    <source>
        <dbReference type="ARBA" id="ARBA00023053"/>
    </source>
</evidence>
<evidence type="ECO:0000313" key="13">
    <source>
        <dbReference type="Proteomes" id="UP000198362"/>
    </source>
</evidence>
<keyword evidence="9 11" id="KW-0472">Membrane</keyword>
<name>A0A239P9F1_9ACTN</name>